<dbReference type="Proteomes" id="UP000189857">
    <property type="component" value="Unassembled WGS sequence"/>
</dbReference>
<proteinExistence type="predicted"/>
<name>A0A1T4K858_9FIRM</name>
<accession>A0A1T4K858</accession>
<sequence length="82" mass="9918">MEDYSFSNMYFENRSCKYYPCHKGTEHINCLFCFCPLYRYENCPGNPKYKEKDGRMIKVCTDCTFPHEKENYDKIMELLKKG</sequence>
<dbReference type="Pfam" id="PF04071">
    <property type="entry name" value="zf-like"/>
    <property type="match status" value="1"/>
</dbReference>
<protein>
    <submittedName>
        <fullName evidence="2">Cysteine-rich small domain-containing protein</fullName>
    </submittedName>
</protein>
<dbReference type="OrthoDB" id="9799337at2"/>
<keyword evidence="3" id="KW-1185">Reference proteome</keyword>
<reference evidence="2 3" key="1">
    <citation type="submission" date="2017-02" db="EMBL/GenBank/DDBJ databases">
        <authorList>
            <person name="Peterson S.W."/>
        </authorList>
    </citation>
    <scope>NUCLEOTIDE SEQUENCE [LARGE SCALE GENOMIC DNA]</scope>
    <source>
        <strain evidence="2 3">ATCC 17233</strain>
    </source>
</reference>
<dbReference type="InterPro" id="IPR007212">
    <property type="entry name" value="Zf-like"/>
</dbReference>
<dbReference type="RefSeq" id="WP_078785916.1">
    <property type="nucleotide sequence ID" value="NZ_FMTO01000002.1"/>
</dbReference>
<dbReference type="EMBL" id="FUXA01000003">
    <property type="protein sequence ID" value="SJZ38503.1"/>
    <property type="molecule type" value="Genomic_DNA"/>
</dbReference>
<feature type="domain" description="Cysteine-rich small" evidence="1">
    <location>
        <begin position="10"/>
        <end position="80"/>
    </location>
</feature>
<gene>
    <name evidence="2" type="ORF">SAMN02745110_00239</name>
</gene>
<evidence type="ECO:0000313" key="3">
    <source>
        <dbReference type="Proteomes" id="UP000189857"/>
    </source>
</evidence>
<evidence type="ECO:0000313" key="2">
    <source>
        <dbReference type="EMBL" id="SJZ38503.1"/>
    </source>
</evidence>
<dbReference type="AlphaFoldDB" id="A0A1T4K858"/>
<evidence type="ECO:0000259" key="1">
    <source>
        <dbReference type="Pfam" id="PF04071"/>
    </source>
</evidence>
<organism evidence="2 3">
    <name type="scientific">Eubacterium ruminantium</name>
    <dbReference type="NCBI Taxonomy" id="42322"/>
    <lineage>
        <taxon>Bacteria</taxon>
        <taxon>Bacillati</taxon>
        <taxon>Bacillota</taxon>
        <taxon>Clostridia</taxon>
        <taxon>Eubacteriales</taxon>
        <taxon>Eubacteriaceae</taxon>
        <taxon>Eubacterium</taxon>
    </lineage>
</organism>